<gene>
    <name evidence="1" type="ORF">NK118_02780</name>
</gene>
<name>A0ABT1EEN9_9FIRM</name>
<evidence type="ECO:0000313" key="2">
    <source>
        <dbReference type="Proteomes" id="UP001523565"/>
    </source>
</evidence>
<dbReference type="RefSeq" id="WP_262068074.1">
    <property type="nucleotide sequence ID" value="NZ_JAMXOC010000002.1"/>
</dbReference>
<protein>
    <submittedName>
        <fullName evidence="1">DUF177 domain-containing protein</fullName>
    </submittedName>
</protein>
<comment type="caution">
    <text evidence="1">The sequence shown here is derived from an EMBL/GenBank/DDBJ whole genome shotgun (WGS) entry which is preliminary data.</text>
</comment>
<reference evidence="1 2" key="1">
    <citation type="journal article" date="2022" name="Genome Biol. Evol.">
        <title>Host diet, physiology and behaviors set the stage for Lachnospiraceae cladogenesis.</title>
        <authorList>
            <person name="Vera-Ponce De Leon A."/>
            <person name="Schneider M."/>
            <person name="Jahnes B.C."/>
            <person name="Sadowski V."/>
            <person name="Camuy-Velez L.A."/>
            <person name="Duan J."/>
            <person name="Sabree Z.L."/>
        </authorList>
    </citation>
    <scope>NUCLEOTIDE SEQUENCE [LARGE SCALE GENOMIC DNA]</scope>
    <source>
        <strain evidence="1 2">PAL227</strain>
    </source>
</reference>
<dbReference type="EMBL" id="JAMZFV010000002">
    <property type="protein sequence ID" value="MCP1109169.1"/>
    <property type="molecule type" value="Genomic_DNA"/>
</dbReference>
<organism evidence="1 2">
    <name type="scientific">Ohessyouella blattaphilus</name>
    <dbReference type="NCBI Taxonomy" id="2949333"/>
    <lineage>
        <taxon>Bacteria</taxon>
        <taxon>Bacillati</taxon>
        <taxon>Bacillota</taxon>
        <taxon>Clostridia</taxon>
        <taxon>Lachnospirales</taxon>
        <taxon>Lachnospiraceae</taxon>
        <taxon>Ohessyouella</taxon>
    </lineage>
</organism>
<dbReference type="Pfam" id="PF02620">
    <property type="entry name" value="YceD"/>
    <property type="match status" value="1"/>
</dbReference>
<sequence>MLMNLSKVLGENHNQVKEEVTVESQFFAFDGDQYPLIANTPLALEIEYAGESKIKVKAKGDFEIIAACDRCLEDTPINVTVEADKLIDVAAPEEDEIIKKDGYCLDVERLVKNELFIGWPTKIVCKEDCQGLCGTCGQNLNVGECDCEDTGLDPRMSVIRDLFKEV</sequence>
<keyword evidence="2" id="KW-1185">Reference proteome</keyword>
<evidence type="ECO:0000313" key="1">
    <source>
        <dbReference type="EMBL" id="MCP1109169.1"/>
    </source>
</evidence>
<accession>A0ABT1EEN9</accession>
<proteinExistence type="predicted"/>
<dbReference type="Proteomes" id="UP001523565">
    <property type="component" value="Unassembled WGS sequence"/>
</dbReference>
<dbReference type="InterPro" id="IPR003772">
    <property type="entry name" value="YceD"/>
</dbReference>